<evidence type="ECO:0000259" key="7">
    <source>
        <dbReference type="Pfam" id="PF02931"/>
    </source>
</evidence>
<evidence type="ECO:0000313" key="8">
    <source>
        <dbReference type="EMBL" id="EPB68729.1"/>
    </source>
</evidence>
<dbReference type="InterPro" id="IPR006202">
    <property type="entry name" value="Neur_chan_lig-bd"/>
</dbReference>
<reference evidence="8 9" key="1">
    <citation type="submission" date="2013-05" db="EMBL/GenBank/DDBJ databases">
        <title>Draft genome of the parasitic nematode Anyclostoma ceylanicum.</title>
        <authorList>
            <person name="Mitreva M."/>
        </authorList>
    </citation>
    <scope>NUCLEOTIDE SEQUENCE [LARGE SCALE GENOMIC DNA]</scope>
</reference>
<dbReference type="GO" id="GO:0016020">
    <property type="term" value="C:membrane"/>
    <property type="evidence" value="ECO:0007669"/>
    <property type="project" value="UniProtKB-SubCell"/>
</dbReference>
<proteinExistence type="predicted"/>
<evidence type="ECO:0000256" key="3">
    <source>
        <dbReference type="ARBA" id="ARBA00022989"/>
    </source>
</evidence>
<dbReference type="SUPFAM" id="SSF90112">
    <property type="entry name" value="Neurotransmitter-gated ion-channel transmembrane pore"/>
    <property type="match status" value="1"/>
</dbReference>
<evidence type="ECO:0000256" key="1">
    <source>
        <dbReference type="ARBA" id="ARBA00004141"/>
    </source>
</evidence>
<evidence type="ECO:0000256" key="5">
    <source>
        <dbReference type="SAM" id="MobiDB-lite"/>
    </source>
</evidence>
<feature type="transmembrane region" description="Helical" evidence="6">
    <location>
        <begin position="280"/>
        <end position="297"/>
    </location>
</feature>
<dbReference type="PROSITE" id="PS00236">
    <property type="entry name" value="NEUROTR_ION_CHANNEL"/>
    <property type="match status" value="1"/>
</dbReference>
<gene>
    <name evidence="8" type="ORF">ANCCEY_12182</name>
</gene>
<dbReference type="SUPFAM" id="SSF63712">
    <property type="entry name" value="Nicotinic receptor ligand binding domain-like"/>
    <property type="match status" value="1"/>
</dbReference>
<dbReference type="Proteomes" id="UP000054495">
    <property type="component" value="Unassembled WGS sequence"/>
</dbReference>
<dbReference type="PANTHER" id="PTHR18945">
    <property type="entry name" value="NEUROTRANSMITTER GATED ION CHANNEL"/>
    <property type="match status" value="1"/>
</dbReference>
<evidence type="ECO:0000256" key="4">
    <source>
        <dbReference type="ARBA" id="ARBA00023136"/>
    </source>
</evidence>
<accession>A0A0D6LA95</accession>
<organism evidence="8 9">
    <name type="scientific">Ancylostoma ceylanicum</name>
    <dbReference type="NCBI Taxonomy" id="53326"/>
    <lineage>
        <taxon>Eukaryota</taxon>
        <taxon>Metazoa</taxon>
        <taxon>Ecdysozoa</taxon>
        <taxon>Nematoda</taxon>
        <taxon>Chromadorea</taxon>
        <taxon>Rhabditida</taxon>
        <taxon>Rhabditina</taxon>
        <taxon>Rhabditomorpha</taxon>
        <taxon>Strongyloidea</taxon>
        <taxon>Ancylostomatidae</taxon>
        <taxon>Ancylostomatinae</taxon>
        <taxon>Ancylostoma</taxon>
    </lineage>
</organism>
<dbReference type="Gene3D" id="2.70.170.10">
    <property type="entry name" value="Neurotransmitter-gated ion-channel ligand-binding domain"/>
    <property type="match status" value="1"/>
</dbReference>
<dbReference type="InterPro" id="IPR036719">
    <property type="entry name" value="Neuro-gated_channel_TM_sf"/>
</dbReference>
<sequence length="315" mass="36693">MTTSNRLVRLYPDDTVLYSSRLTIKGKCAMSMRKYPLDRQACRLVIGSYAFGADELLYDWRVMGADRGVQMDYDGINDLPQFSMTGFQVFNSTNMTRDRITSVLTMVLIVNDSKSDAPKNLYWQIRLIFHSHLSSFTQSLTSVVHYYTKFNTGDPEIQALEREKMRQIIRRIPKTAVLSSRRPYRKPQQSSPRARHGITRSDGGRHSMYHRVRNFSMKKKLLTPQFSVSFNDGQLQNIQEFQQDSVGWRLYYWMINNGRPTDPFGLAQNSISAVDRFSRIALLIYFGAVVVVYYNFYVNTPYDFTFDDDYIKNPL</sequence>
<feature type="region of interest" description="Disordered" evidence="5">
    <location>
        <begin position="179"/>
        <end position="203"/>
    </location>
</feature>
<dbReference type="InterPro" id="IPR036734">
    <property type="entry name" value="Neur_chan_lig-bd_sf"/>
</dbReference>
<dbReference type="GO" id="GO:0005230">
    <property type="term" value="F:extracellular ligand-gated monoatomic ion channel activity"/>
    <property type="evidence" value="ECO:0007669"/>
    <property type="project" value="InterPro"/>
</dbReference>
<keyword evidence="3 6" id="KW-1133">Transmembrane helix</keyword>
<dbReference type="InterPro" id="IPR006201">
    <property type="entry name" value="Neur_channel"/>
</dbReference>
<feature type="domain" description="Neurotransmitter-gated ion-channel ligand-binding" evidence="7">
    <location>
        <begin position="2"/>
        <end position="98"/>
    </location>
</feature>
<dbReference type="Pfam" id="PF02931">
    <property type="entry name" value="Neur_chan_LBD"/>
    <property type="match status" value="1"/>
</dbReference>
<name>A0A0D6LA95_9BILA</name>
<comment type="subcellular location">
    <subcellularLocation>
        <location evidence="1">Membrane</location>
        <topology evidence="1">Multi-pass membrane protein</topology>
    </subcellularLocation>
</comment>
<dbReference type="GO" id="GO:0004888">
    <property type="term" value="F:transmembrane signaling receptor activity"/>
    <property type="evidence" value="ECO:0007669"/>
    <property type="project" value="InterPro"/>
</dbReference>
<protein>
    <recommendedName>
        <fullName evidence="7">Neurotransmitter-gated ion-channel ligand-binding domain-containing protein</fullName>
    </recommendedName>
</protein>
<keyword evidence="9" id="KW-1185">Reference proteome</keyword>
<keyword evidence="4 6" id="KW-0472">Membrane</keyword>
<dbReference type="AlphaFoldDB" id="A0A0D6LA95"/>
<evidence type="ECO:0000256" key="2">
    <source>
        <dbReference type="ARBA" id="ARBA00022692"/>
    </source>
</evidence>
<dbReference type="InterPro" id="IPR018000">
    <property type="entry name" value="Neurotransmitter_ion_chnl_CS"/>
</dbReference>
<keyword evidence="2 6" id="KW-0812">Transmembrane</keyword>
<evidence type="ECO:0000256" key="6">
    <source>
        <dbReference type="SAM" id="Phobius"/>
    </source>
</evidence>
<evidence type="ECO:0000313" key="9">
    <source>
        <dbReference type="Proteomes" id="UP000054495"/>
    </source>
</evidence>
<dbReference type="EMBL" id="KE125391">
    <property type="protein sequence ID" value="EPB68729.1"/>
    <property type="molecule type" value="Genomic_DNA"/>
</dbReference>